<accession>A0A7G7VM58</accession>
<evidence type="ECO:0000313" key="1">
    <source>
        <dbReference type="EMBL" id="QNH55201.1"/>
    </source>
</evidence>
<protein>
    <recommendedName>
        <fullName evidence="3">Methylmalonyl-CoA carboxyltransferase</fullName>
    </recommendedName>
</protein>
<name>A0A7G7VM58_9FIRM</name>
<evidence type="ECO:0008006" key="3">
    <source>
        <dbReference type="Google" id="ProtNLM"/>
    </source>
</evidence>
<keyword evidence="2" id="KW-1185">Reference proteome</keyword>
<dbReference type="AlphaFoldDB" id="A0A7G7VM58"/>
<proteinExistence type="predicted"/>
<organism evidence="1 2">
    <name type="scientific">Selenomonas timonae</name>
    <dbReference type="NCBI Taxonomy" id="2754044"/>
    <lineage>
        <taxon>Bacteria</taxon>
        <taxon>Bacillati</taxon>
        <taxon>Bacillota</taxon>
        <taxon>Negativicutes</taxon>
        <taxon>Selenomonadales</taxon>
        <taxon>Selenomonadaceae</taxon>
        <taxon>Selenomonas</taxon>
    </lineage>
</organism>
<dbReference type="KEGG" id="stim:H1B31_04530"/>
<dbReference type="Proteomes" id="UP000515480">
    <property type="component" value="Chromosome"/>
</dbReference>
<sequence length="45" mass="4621">MATNTVAPEIVAAITAAVQSAMGGKVVAVRIKPAEVWTLANRSNL</sequence>
<gene>
    <name evidence="1" type="ORF">H1B31_04530</name>
</gene>
<dbReference type="RefSeq" id="WP_009441352.1">
    <property type="nucleotide sequence ID" value="NZ_CP060204.1"/>
</dbReference>
<reference evidence="1 2" key="1">
    <citation type="submission" date="2020-07" db="EMBL/GenBank/DDBJ databases">
        <title>Complete genome and description of Selenomonas timonensis sp. nov., a new bacterium isolated from a gingivitis subject.</title>
        <authorList>
            <person name="Antezack A."/>
        </authorList>
    </citation>
    <scope>NUCLEOTIDE SEQUENCE [LARGE SCALE GENOMIC DNA]</scope>
    <source>
        <strain evidence="1 2">Marseille-Q3039</strain>
    </source>
</reference>
<dbReference type="EMBL" id="CP060204">
    <property type="protein sequence ID" value="QNH55201.1"/>
    <property type="molecule type" value="Genomic_DNA"/>
</dbReference>
<evidence type="ECO:0000313" key="2">
    <source>
        <dbReference type="Proteomes" id="UP000515480"/>
    </source>
</evidence>